<dbReference type="NCBIfam" id="TIGR02336">
    <property type="entry name" value="1,3-beta-galactosyl-N-acetylhexosamine phosphorylase"/>
    <property type="match status" value="1"/>
</dbReference>
<dbReference type="STRING" id="1619234.SAMN05421730_101762"/>
<dbReference type="InterPro" id="IPR035356">
    <property type="entry name" value="LBP_C"/>
</dbReference>
<accession>A0A1D3TVN0</accession>
<dbReference type="Gene3D" id="3.40.50.880">
    <property type="match status" value="1"/>
</dbReference>
<feature type="domain" description="Lacto-N-biose phosphorylase C-terminal" evidence="3">
    <location>
        <begin position="675"/>
        <end position="723"/>
    </location>
</feature>
<keyword evidence="5" id="KW-1185">Reference proteome</keyword>
<dbReference type="InterPro" id="IPR035080">
    <property type="entry name" value="Lact_bio_phlase-like_N"/>
</dbReference>
<evidence type="ECO:0000313" key="5">
    <source>
        <dbReference type="Proteomes" id="UP000199315"/>
    </source>
</evidence>
<dbReference type="OrthoDB" id="5834503at2"/>
<sequence length="728" mass="83499">MNQEIIRDSFTLPGEEGYEKLTLDMAKKWGADVIRDSDGTKLSDEIINSGYGIYSTICLIRSDNQWAKENTDKLQQNFLMSFPVMAEDDSLEIEPLKGYFRDQFRLNKKDDPKEFWQVFDRTSGKEVPKEKWIFNEEKETVFITGITPWHKYTVNFLAVRLWEEISMYNHITNDWGDKERLMAVEPRYPETRVNILKWLENWCLEHESTTVVRFTSMFYNFAWFWGSDAKNRYLFSDWGSYDFTVNPVALREFEKTYGYKMTSEDFVNQGKYNATHNPPSKKYRDWMEFVNSFVIELGKECIDMVHKYGKKAYVFYDDSWIGVEPYGKRFPEFGFDGIIKCVFNGFEARLGGGVQGVDVRELRLHPYLFPTGLTGEPTFAPGGNPTLDASRFWVNVRRALLRVPVDRIGLGGYLHLVEPFPDFCDYIEKISDEFRLLKSFHEGKGPRSMSGKVGILTAWGSLRSWICSGHLHEHPEVDLTNVLEALSGLPFEVEFLSFDDIRENGVPEDIRVIINAGCAESAWNGKDEWKDEKVVEILTKWVAGGNGFIGINEPTAVDHSSQFFQMSHILGVDKDLGNKKCMGRYQFDVEESHFVTEDTPEPQIPACGDIFVLDGNTRVLAAEKGAPTLTSRTFGTGRGVYMSGFRFSIENTRLLTRAICHAGNMEEEMGSVTGDNMYTEVAYYEGKGKVVIINNSGEQQSVNIQMKDGSKLQVHVEPYDIEIKEMQQ</sequence>
<feature type="domain" description="Lacto-N-biose phosphorylase-like N-terminal TIM barrel" evidence="1">
    <location>
        <begin position="9"/>
        <end position="447"/>
    </location>
</feature>
<dbReference type="EMBL" id="FMKA01000017">
    <property type="protein sequence ID" value="SCP98192.1"/>
    <property type="molecule type" value="Genomic_DNA"/>
</dbReference>
<dbReference type="Pfam" id="PF17385">
    <property type="entry name" value="LBP_M"/>
    <property type="match status" value="1"/>
</dbReference>
<dbReference type="InterPro" id="IPR012711">
    <property type="entry name" value="Lacto-N-biose_phosphorylase"/>
</dbReference>
<dbReference type="RefSeq" id="WP_091235080.1">
    <property type="nucleotide sequence ID" value="NZ_FMKA01000017.1"/>
</dbReference>
<dbReference type="Gene3D" id="2.60.40.1180">
    <property type="entry name" value="Golgi alpha-mannosidase II"/>
    <property type="match status" value="1"/>
</dbReference>
<dbReference type="InterPro" id="IPR035363">
    <property type="entry name" value="LBP_M"/>
</dbReference>
<evidence type="ECO:0000313" key="4">
    <source>
        <dbReference type="EMBL" id="SCP98192.1"/>
    </source>
</evidence>
<dbReference type="AlphaFoldDB" id="A0A1D3TVN0"/>
<dbReference type="Gene3D" id="2.60.40.10">
    <property type="entry name" value="Immunoglobulins"/>
    <property type="match status" value="1"/>
</dbReference>
<reference evidence="4 5" key="1">
    <citation type="submission" date="2016-09" db="EMBL/GenBank/DDBJ databases">
        <authorList>
            <person name="Capua I."/>
            <person name="De Benedictis P."/>
            <person name="Joannis T."/>
            <person name="Lombin L.H."/>
            <person name="Cattoli G."/>
        </authorList>
    </citation>
    <scope>NUCLEOTIDE SEQUENCE [LARGE SCALE GENOMIC DNA]</scope>
    <source>
        <strain evidence="4 5">GluBS11</strain>
    </source>
</reference>
<dbReference type="Gene3D" id="3.20.20.80">
    <property type="entry name" value="Glycosidases"/>
    <property type="match status" value="1"/>
</dbReference>
<proteinExistence type="predicted"/>
<evidence type="ECO:0000259" key="1">
    <source>
        <dbReference type="Pfam" id="PF09508"/>
    </source>
</evidence>
<dbReference type="Proteomes" id="UP000199315">
    <property type="component" value="Unassembled WGS sequence"/>
</dbReference>
<dbReference type="Pfam" id="PF17386">
    <property type="entry name" value="LBP_C"/>
    <property type="match status" value="1"/>
</dbReference>
<dbReference type="InterPro" id="IPR029062">
    <property type="entry name" value="Class_I_gatase-like"/>
</dbReference>
<dbReference type="GO" id="GO:0004645">
    <property type="term" value="F:1,4-alpha-oligoglucan phosphorylase activity"/>
    <property type="evidence" value="ECO:0007669"/>
    <property type="project" value="InterPro"/>
</dbReference>
<evidence type="ECO:0000259" key="2">
    <source>
        <dbReference type="Pfam" id="PF17385"/>
    </source>
</evidence>
<dbReference type="InterPro" id="IPR013780">
    <property type="entry name" value="Glyco_hydro_b"/>
</dbReference>
<gene>
    <name evidence="4" type="ORF">SAMN05421730_101762</name>
</gene>
<dbReference type="SUPFAM" id="SSF52317">
    <property type="entry name" value="Class I glutamine amidotransferase-like"/>
    <property type="match status" value="1"/>
</dbReference>
<evidence type="ECO:0000259" key="3">
    <source>
        <dbReference type="Pfam" id="PF17386"/>
    </source>
</evidence>
<dbReference type="InterPro" id="IPR013783">
    <property type="entry name" value="Ig-like_fold"/>
</dbReference>
<organism evidence="4 5">
    <name type="scientific">Anaerobium acetethylicum</name>
    <dbReference type="NCBI Taxonomy" id="1619234"/>
    <lineage>
        <taxon>Bacteria</taxon>
        <taxon>Bacillati</taxon>
        <taxon>Bacillota</taxon>
        <taxon>Clostridia</taxon>
        <taxon>Lachnospirales</taxon>
        <taxon>Lachnospiraceae</taxon>
        <taxon>Anaerobium</taxon>
    </lineage>
</organism>
<protein>
    <submittedName>
        <fullName evidence="4">1,3-beta-galactosyl-N-acetylhexosamine phosphorylase</fullName>
    </submittedName>
</protein>
<name>A0A1D3TVN0_9FIRM</name>
<feature type="domain" description="Lacto-N-biose phosphorylase central" evidence="2">
    <location>
        <begin position="452"/>
        <end position="666"/>
    </location>
</feature>
<dbReference type="Pfam" id="PF09508">
    <property type="entry name" value="Lact_bio_phlase"/>
    <property type="match status" value="1"/>
</dbReference>